<dbReference type="SUPFAM" id="SSF55874">
    <property type="entry name" value="ATPase domain of HSP90 chaperone/DNA topoisomerase II/histidine kinase"/>
    <property type="match status" value="2"/>
</dbReference>
<organism evidence="15 16">
    <name type="scientific">Ruminiclostridium cellobioparum subsp. termitidis CT1112</name>
    <dbReference type="NCBI Taxonomy" id="1195236"/>
    <lineage>
        <taxon>Bacteria</taxon>
        <taxon>Bacillati</taxon>
        <taxon>Bacillota</taxon>
        <taxon>Clostridia</taxon>
        <taxon>Eubacteriales</taxon>
        <taxon>Oscillospiraceae</taxon>
        <taxon>Ruminiclostridium</taxon>
    </lineage>
</organism>
<evidence type="ECO:0000256" key="11">
    <source>
        <dbReference type="PROSITE-ProRule" id="PRU00169"/>
    </source>
</evidence>
<keyword evidence="12" id="KW-0812">Transmembrane</keyword>
<dbReference type="Pfam" id="PF00072">
    <property type="entry name" value="Response_reg"/>
    <property type="match status" value="1"/>
</dbReference>
<dbReference type="Pfam" id="PF00512">
    <property type="entry name" value="HisKA"/>
    <property type="match status" value="1"/>
</dbReference>
<sequence>MRSENALGKRILAVCLLILTAFLLIPLSIAGDHNQLTQNTKAVKGIINLEEWDLKIDKVIQLNGEWEFYWDQLLTPEDFKKEGKEKPDLTGYMKVPSQWNGKVLNGISLPAYGCATYRLVLKNMPSNQVYGLKKNIIRFSSRIFLNGSKFMEDGNPSKDDGAYRSGNLPKVAFFYSNGGEMEILIQVANYEYINSGIPVSIVIGEQSTILATQQKNSLLEFCVFVILGTIALIYFIFFMTAVLSQRKDYSLLAFAVLCLILAVSNAFTSERPILDILPRIPFVVVFKLRDFFIFACFIALACLMYQLKKGILSLRITKLISFVFGVYLLAIIFLPIHTYIRAQIFIVLFDEIFLIGLLARTAVLFVKSRRKDTIEHLILFIAVLIINLYSVELILLGAALKTNIWYGQIYIICFAIMVIFLLFLRYFDAYSTIKSMSNRLLQLDRLKDDFLANTSHELKSPLNAIISITDSIIKGVEGPVNHLQAQNLSIVVGSGRRLSNLVNDLLDYSKMKNGDIELYKTSIDVKTIVDSVIKVYRFITGGKEISLINNVQSDIPAVYADRDRLTQILYNLIGNGVKFTERGHVEVSATLYQDKVKICVSDTGIGIAENMQEIIFKSFEQVDTSETRRYEGTGLGLSITRRLVELHGGEISVKSSLEEGAAFTFTLPVSHGNPAAVDKTMHYEPQSGKTYEPDSGYPIRIRGDLPENILVVDDDYANLQSIINLLKMEKYSITAVNSGQKALDEIAGCPDTALVILDIMMPDMSGYEVLIKIRERFSLFELPVLMLTAKNRIADIVMSLENGANDFAGKPFEAEELKMRVKTLTKLKTSVKRAKDAEIAFLRSQIKPHFLYNALNSIAALCIDEPQKAEDLIIQLSAYIRNSFDFKKLDSLVTMEKELELLKAYLNIEKARFGARLNVEYDIDENLNILIPPLILQPLVENAVRHGLMSNLQGGTVKITIKKLTGIVSFIVEDNGSGISGAKLGEILGSNVETKGVGIWNINQRLKLLYGKGIQFESREGAGTRVSFHIPV</sequence>
<dbReference type="InterPro" id="IPR036097">
    <property type="entry name" value="HisK_dim/P_sf"/>
</dbReference>
<dbReference type="PANTHER" id="PTHR43047:SF72">
    <property type="entry name" value="OSMOSENSING HISTIDINE PROTEIN KINASE SLN1"/>
    <property type="match status" value="1"/>
</dbReference>
<dbReference type="Pfam" id="PF06580">
    <property type="entry name" value="His_kinase"/>
    <property type="match status" value="1"/>
</dbReference>
<dbReference type="GO" id="GO:0009927">
    <property type="term" value="F:histidine phosphotransfer kinase activity"/>
    <property type="evidence" value="ECO:0007669"/>
    <property type="project" value="TreeGrafter"/>
</dbReference>
<dbReference type="InterPro" id="IPR003661">
    <property type="entry name" value="HisK_dim/P_dom"/>
</dbReference>
<reference evidence="15 16" key="1">
    <citation type="journal article" date="2013" name="Genome Announc.">
        <title>Draft Genome Sequence of the Cellulolytic, Mesophilic, Anaerobic Bacterium Clostridium termitidis Strain CT1112 (DSM 5398).</title>
        <authorList>
            <person name="Lal S."/>
            <person name="Ramachandran U."/>
            <person name="Zhang X."/>
            <person name="Munir R."/>
            <person name="Sparling R."/>
            <person name="Levin D.B."/>
        </authorList>
    </citation>
    <scope>NUCLEOTIDE SEQUENCE [LARGE SCALE GENOMIC DNA]</scope>
    <source>
        <strain evidence="15 16">CT1112</strain>
    </source>
</reference>
<dbReference type="STRING" id="1195236.CTER_5218"/>
<dbReference type="EC" id="2.7.13.3" evidence="3"/>
<dbReference type="Gene3D" id="3.30.565.10">
    <property type="entry name" value="Histidine kinase-like ATPase, C-terminal domain"/>
    <property type="match status" value="2"/>
</dbReference>
<feature type="domain" description="Histidine kinase" evidence="13">
    <location>
        <begin position="453"/>
        <end position="671"/>
    </location>
</feature>
<evidence type="ECO:0000259" key="13">
    <source>
        <dbReference type="PROSITE" id="PS50109"/>
    </source>
</evidence>
<evidence type="ECO:0000256" key="8">
    <source>
        <dbReference type="ARBA" id="ARBA00023012"/>
    </source>
</evidence>
<feature type="modified residue" description="4-aspartylphosphate" evidence="11">
    <location>
        <position position="758"/>
    </location>
</feature>
<keyword evidence="6" id="KW-0808">Transferase</keyword>
<evidence type="ECO:0000256" key="10">
    <source>
        <dbReference type="ARBA" id="ARBA00074306"/>
    </source>
</evidence>
<dbReference type="PATRIC" id="fig|1195236.3.peg.5353"/>
<keyword evidence="5 11" id="KW-0597">Phosphoprotein</keyword>
<dbReference type="AlphaFoldDB" id="S0FL00"/>
<dbReference type="GO" id="GO:0005886">
    <property type="term" value="C:plasma membrane"/>
    <property type="evidence" value="ECO:0007669"/>
    <property type="project" value="TreeGrafter"/>
</dbReference>
<dbReference type="CDD" id="cd17574">
    <property type="entry name" value="REC_OmpR"/>
    <property type="match status" value="1"/>
</dbReference>
<dbReference type="GO" id="GO:0000155">
    <property type="term" value="F:phosphorelay sensor kinase activity"/>
    <property type="evidence" value="ECO:0007669"/>
    <property type="project" value="InterPro"/>
</dbReference>
<keyword evidence="8" id="KW-0902">Two-component regulatory system</keyword>
<feature type="transmembrane region" description="Helical" evidence="12">
    <location>
        <begin position="249"/>
        <end position="268"/>
    </location>
</feature>
<dbReference type="CDD" id="cd16922">
    <property type="entry name" value="HATPase_EvgS-ArcB-TorS-like"/>
    <property type="match status" value="1"/>
</dbReference>
<feature type="transmembrane region" description="Helical" evidence="12">
    <location>
        <begin position="377"/>
        <end position="399"/>
    </location>
</feature>
<feature type="transmembrane region" description="Helical" evidence="12">
    <location>
        <begin position="288"/>
        <end position="307"/>
    </location>
</feature>
<dbReference type="InterPro" id="IPR005467">
    <property type="entry name" value="His_kinase_dom"/>
</dbReference>
<evidence type="ECO:0000256" key="1">
    <source>
        <dbReference type="ARBA" id="ARBA00000085"/>
    </source>
</evidence>
<feature type="transmembrane region" description="Helical" evidence="12">
    <location>
        <begin position="342"/>
        <end position="365"/>
    </location>
</feature>
<evidence type="ECO:0000256" key="3">
    <source>
        <dbReference type="ARBA" id="ARBA00012438"/>
    </source>
</evidence>
<proteinExistence type="inferred from homology"/>
<dbReference type="FunFam" id="3.30.565.10:FF:000010">
    <property type="entry name" value="Sensor histidine kinase RcsC"/>
    <property type="match status" value="1"/>
</dbReference>
<dbReference type="PROSITE" id="PS50109">
    <property type="entry name" value="HIS_KIN"/>
    <property type="match status" value="2"/>
</dbReference>
<evidence type="ECO:0000313" key="16">
    <source>
        <dbReference type="Proteomes" id="UP000014155"/>
    </source>
</evidence>
<dbReference type="Gene3D" id="1.10.287.130">
    <property type="match status" value="1"/>
</dbReference>
<evidence type="ECO:0000256" key="5">
    <source>
        <dbReference type="ARBA" id="ARBA00022553"/>
    </source>
</evidence>
<dbReference type="InterPro" id="IPR010559">
    <property type="entry name" value="Sig_transdc_His_kin_internal"/>
</dbReference>
<comment type="function">
    <text evidence="9">May play the central regulatory role in sporulation. It may be an element of the effector pathway responsible for the activation of sporulation genes in response to nutritional stress. Spo0A may act in concert with spo0H (a sigma factor) to control the expression of some genes that are critical to the sporulation process.</text>
</comment>
<evidence type="ECO:0000256" key="9">
    <source>
        <dbReference type="ARBA" id="ARBA00024867"/>
    </source>
</evidence>
<dbReference type="SUPFAM" id="SSF52172">
    <property type="entry name" value="CheY-like"/>
    <property type="match status" value="1"/>
</dbReference>
<evidence type="ECO:0000256" key="2">
    <source>
        <dbReference type="ARBA" id="ARBA00006402"/>
    </source>
</evidence>
<evidence type="ECO:0000313" key="15">
    <source>
        <dbReference type="EMBL" id="EMS69198.1"/>
    </source>
</evidence>
<evidence type="ECO:0000256" key="12">
    <source>
        <dbReference type="SAM" id="Phobius"/>
    </source>
</evidence>
<evidence type="ECO:0000256" key="7">
    <source>
        <dbReference type="ARBA" id="ARBA00022777"/>
    </source>
</evidence>
<dbReference type="SUPFAM" id="SSF47384">
    <property type="entry name" value="Homodimeric domain of signal transducing histidine kinase"/>
    <property type="match status" value="1"/>
</dbReference>
<protein>
    <recommendedName>
        <fullName evidence="10">Circadian input-output histidine kinase CikA</fullName>
        <ecNumber evidence="3">2.7.13.3</ecNumber>
    </recommendedName>
    <alternativeName>
        <fullName evidence="4">Stage 0 sporulation protein A homolog</fullName>
    </alternativeName>
</protein>
<dbReference type="EMBL" id="AORV01000072">
    <property type="protein sequence ID" value="EMS69198.1"/>
    <property type="molecule type" value="Genomic_DNA"/>
</dbReference>
<keyword evidence="12" id="KW-0472">Membrane</keyword>
<evidence type="ECO:0000256" key="4">
    <source>
        <dbReference type="ARBA" id="ARBA00018672"/>
    </source>
</evidence>
<comment type="caution">
    <text evidence="15">The sequence shown here is derived from an EMBL/GenBank/DDBJ whole genome shotgun (WGS) entry which is preliminary data.</text>
</comment>
<keyword evidence="16" id="KW-1185">Reference proteome</keyword>
<evidence type="ECO:0000256" key="6">
    <source>
        <dbReference type="ARBA" id="ARBA00022679"/>
    </source>
</evidence>
<keyword evidence="12" id="KW-1133">Transmembrane helix</keyword>
<dbReference type="PROSITE" id="PS50110">
    <property type="entry name" value="RESPONSE_REGULATORY"/>
    <property type="match status" value="1"/>
</dbReference>
<comment type="similarity">
    <text evidence="2">In the N-terminal section; belongs to the phytochrome family.</text>
</comment>
<dbReference type="RefSeq" id="WP_004630989.1">
    <property type="nucleotide sequence ID" value="NZ_AORV01000072.1"/>
</dbReference>
<dbReference type="InterPro" id="IPR004358">
    <property type="entry name" value="Sig_transdc_His_kin-like_C"/>
</dbReference>
<dbReference type="PANTHER" id="PTHR43047">
    <property type="entry name" value="TWO-COMPONENT HISTIDINE PROTEIN KINASE"/>
    <property type="match status" value="1"/>
</dbReference>
<dbReference type="PRINTS" id="PR00344">
    <property type="entry name" value="BCTRLSENSOR"/>
</dbReference>
<dbReference type="Proteomes" id="UP000014155">
    <property type="component" value="Unassembled WGS sequence"/>
</dbReference>
<feature type="transmembrane region" description="Helical" evidence="12">
    <location>
        <begin position="319"/>
        <end position="336"/>
    </location>
</feature>
<feature type="transmembrane region" description="Helical" evidence="12">
    <location>
        <begin position="218"/>
        <end position="237"/>
    </location>
</feature>
<dbReference type="eggNOG" id="COG2972">
    <property type="taxonomic scope" value="Bacteria"/>
</dbReference>
<dbReference type="InterPro" id="IPR001789">
    <property type="entry name" value="Sig_transdc_resp-reg_receiver"/>
</dbReference>
<accession>S0FL00</accession>
<dbReference type="Gene3D" id="3.40.50.2300">
    <property type="match status" value="1"/>
</dbReference>
<feature type="transmembrane region" description="Helical" evidence="12">
    <location>
        <begin position="405"/>
        <end position="427"/>
    </location>
</feature>
<feature type="domain" description="Response regulatory" evidence="14">
    <location>
        <begin position="708"/>
        <end position="825"/>
    </location>
</feature>
<dbReference type="SMART" id="SM00387">
    <property type="entry name" value="HATPase_c"/>
    <property type="match status" value="2"/>
</dbReference>
<dbReference type="SMART" id="SM00448">
    <property type="entry name" value="REC"/>
    <property type="match status" value="1"/>
</dbReference>
<name>S0FL00_RUMCE</name>
<dbReference type="Pfam" id="PF02518">
    <property type="entry name" value="HATPase_c"/>
    <property type="match status" value="2"/>
</dbReference>
<gene>
    <name evidence="15" type="ORF">CTER_5218</name>
</gene>
<dbReference type="InterPro" id="IPR011006">
    <property type="entry name" value="CheY-like_superfamily"/>
</dbReference>
<dbReference type="CDD" id="cd00082">
    <property type="entry name" value="HisKA"/>
    <property type="match status" value="1"/>
</dbReference>
<dbReference type="SMART" id="SM00388">
    <property type="entry name" value="HisKA"/>
    <property type="match status" value="1"/>
</dbReference>
<dbReference type="InterPro" id="IPR003594">
    <property type="entry name" value="HATPase_dom"/>
</dbReference>
<feature type="domain" description="Histidine kinase" evidence="13">
    <location>
        <begin position="935"/>
        <end position="1032"/>
    </location>
</feature>
<evidence type="ECO:0000259" key="14">
    <source>
        <dbReference type="PROSITE" id="PS50110"/>
    </source>
</evidence>
<dbReference type="InterPro" id="IPR036890">
    <property type="entry name" value="HATPase_C_sf"/>
</dbReference>
<keyword evidence="7 15" id="KW-0418">Kinase</keyword>
<comment type="catalytic activity">
    <reaction evidence="1">
        <text>ATP + protein L-histidine = ADP + protein N-phospho-L-histidine.</text>
        <dbReference type="EC" id="2.7.13.3"/>
    </reaction>
</comment>